<keyword evidence="3" id="KW-1185">Reference proteome</keyword>
<feature type="non-terminal residue" evidence="4">
    <location>
        <position position="263"/>
    </location>
</feature>
<keyword evidence="2" id="KW-0732">Signal</keyword>
<sequence>MISGSVLPSFGAAVFLGCLLVTVSGSIIQFEASSDVVQASLTHTLTMRCSLKDTAPPLAAPVVGRRDVTETTVDMKYVSSMVVMRNDIEHVAMVTVREPGKALLDQDNLQVTGSLETTSGHQGSLALVWQYPTEKQAGTYKCEVNGIDLNGHNVRFSKTLHVNATKPTIDDLAGHLATRSKMIDQLTSTVNQLTNDLADMQARLENDTHSQITQTGTLSCGHMSSNGAQNVTQLFEIPYKKPPVVTLGMQDIHIEIHGNYNIK</sequence>
<feature type="signal peptide" evidence="2">
    <location>
        <begin position="1"/>
        <end position="25"/>
    </location>
</feature>
<evidence type="ECO:0000256" key="1">
    <source>
        <dbReference type="SAM" id="Coils"/>
    </source>
</evidence>
<reference evidence="4" key="1">
    <citation type="submission" date="2025-08" db="UniProtKB">
        <authorList>
            <consortium name="RefSeq"/>
        </authorList>
    </citation>
    <scope>IDENTIFICATION</scope>
</reference>
<proteinExistence type="predicted"/>
<dbReference type="RefSeq" id="XP_005097722.2">
    <property type="nucleotide sequence ID" value="XM_005097665.3"/>
</dbReference>
<evidence type="ECO:0000313" key="4">
    <source>
        <dbReference type="RefSeq" id="XP_005097722.2"/>
    </source>
</evidence>
<dbReference type="GeneID" id="101858857"/>
<evidence type="ECO:0000313" key="3">
    <source>
        <dbReference type="Proteomes" id="UP000694888"/>
    </source>
</evidence>
<organism evidence="3 4">
    <name type="scientific">Aplysia californica</name>
    <name type="common">California sea hare</name>
    <dbReference type="NCBI Taxonomy" id="6500"/>
    <lineage>
        <taxon>Eukaryota</taxon>
        <taxon>Metazoa</taxon>
        <taxon>Spiralia</taxon>
        <taxon>Lophotrochozoa</taxon>
        <taxon>Mollusca</taxon>
        <taxon>Gastropoda</taxon>
        <taxon>Heterobranchia</taxon>
        <taxon>Euthyneura</taxon>
        <taxon>Tectipleura</taxon>
        <taxon>Aplysiida</taxon>
        <taxon>Aplysioidea</taxon>
        <taxon>Aplysiidae</taxon>
        <taxon>Aplysia</taxon>
    </lineage>
</organism>
<name>A0ABM0JNC1_APLCA</name>
<feature type="chain" id="PRO_5046298553" evidence="2">
    <location>
        <begin position="26"/>
        <end position="263"/>
    </location>
</feature>
<keyword evidence="1" id="KW-0175">Coiled coil</keyword>
<evidence type="ECO:0000256" key="2">
    <source>
        <dbReference type="SAM" id="SignalP"/>
    </source>
</evidence>
<accession>A0ABM0JNC1</accession>
<protein>
    <submittedName>
        <fullName evidence="4">Uncharacterized protein LOC101858857</fullName>
    </submittedName>
</protein>
<gene>
    <name evidence="4" type="primary">LOC101858857</name>
</gene>
<feature type="coiled-coil region" evidence="1">
    <location>
        <begin position="183"/>
        <end position="210"/>
    </location>
</feature>
<dbReference type="Proteomes" id="UP000694888">
    <property type="component" value="Unplaced"/>
</dbReference>